<sequence>SSTHNTRIERLWVEVGRNFCRSWRAFFGHLEDQFGLDCSRPSHIWLLQTLFLEDINADCDSFVREWNLHPISGHDTNDMSPQDLRFIRQTQLGVYNEDDCEGVHPETIQEYYGTTEDHVQRLAGQTGAGHPPEELDDDYADINLINNVIQDQDLDIQHDSIPTADHEVPRMSPELLALFSDGLVALQDNDLLRSLAGDDFVWDLAEVIRVGHRRQKELVISLVNATWERRALLWLATTRVFDSIL</sequence>
<evidence type="ECO:0000313" key="2">
    <source>
        <dbReference type="EMBL" id="KAF9789389.1"/>
    </source>
</evidence>
<accession>A0A9P6LAE4</accession>
<feature type="domain" description="Integrase core" evidence="1">
    <location>
        <begin position="2"/>
        <end position="84"/>
    </location>
</feature>
<reference evidence="2" key="1">
    <citation type="journal article" date="2020" name="Nat. Commun.">
        <title>Large-scale genome sequencing of mycorrhizal fungi provides insights into the early evolution of symbiotic traits.</title>
        <authorList>
            <person name="Miyauchi S."/>
            <person name="Kiss E."/>
            <person name="Kuo A."/>
            <person name="Drula E."/>
            <person name="Kohler A."/>
            <person name="Sanchez-Garcia M."/>
            <person name="Morin E."/>
            <person name="Andreopoulos B."/>
            <person name="Barry K.W."/>
            <person name="Bonito G."/>
            <person name="Buee M."/>
            <person name="Carver A."/>
            <person name="Chen C."/>
            <person name="Cichocki N."/>
            <person name="Clum A."/>
            <person name="Culley D."/>
            <person name="Crous P.W."/>
            <person name="Fauchery L."/>
            <person name="Girlanda M."/>
            <person name="Hayes R.D."/>
            <person name="Keri Z."/>
            <person name="LaButti K."/>
            <person name="Lipzen A."/>
            <person name="Lombard V."/>
            <person name="Magnuson J."/>
            <person name="Maillard F."/>
            <person name="Murat C."/>
            <person name="Nolan M."/>
            <person name="Ohm R.A."/>
            <person name="Pangilinan J."/>
            <person name="Pereira M.F."/>
            <person name="Perotto S."/>
            <person name="Peter M."/>
            <person name="Pfister S."/>
            <person name="Riley R."/>
            <person name="Sitrit Y."/>
            <person name="Stielow J.B."/>
            <person name="Szollosi G."/>
            <person name="Zifcakova L."/>
            <person name="Stursova M."/>
            <person name="Spatafora J.W."/>
            <person name="Tedersoo L."/>
            <person name="Vaario L.M."/>
            <person name="Yamada A."/>
            <person name="Yan M."/>
            <person name="Wang P."/>
            <person name="Xu J."/>
            <person name="Bruns T."/>
            <person name="Baldrian P."/>
            <person name="Vilgalys R."/>
            <person name="Dunand C."/>
            <person name="Henrissat B."/>
            <person name="Grigoriev I.V."/>
            <person name="Hibbett D."/>
            <person name="Nagy L.G."/>
            <person name="Martin F.M."/>
        </authorList>
    </citation>
    <scope>NUCLEOTIDE SEQUENCE</scope>
    <source>
        <strain evidence="2">UH-Tt-Lm1</strain>
    </source>
</reference>
<dbReference type="Proteomes" id="UP000736335">
    <property type="component" value="Unassembled WGS sequence"/>
</dbReference>
<dbReference type="EMBL" id="WIUZ02000003">
    <property type="protein sequence ID" value="KAF9789389.1"/>
    <property type="molecule type" value="Genomic_DNA"/>
</dbReference>
<evidence type="ECO:0000313" key="3">
    <source>
        <dbReference type="Proteomes" id="UP000736335"/>
    </source>
</evidence>
<feature type="non-terminal residue" evidence="2">
    <location>
        <position position="1"/>
    </location>
</feature>
<dbReference type="AlphaFoldDB" id="A0A9P6LAE4"/>
<comment type="caution">
    <text evidence="2">The sequence shown here is derived from an EMBL/GenBank/DDBJ whole genome shotgun (WGS) entry which is preliminary data.</text>
</comment>
<name>A0A9P6LAE4_9AGAM</name>
<keyword evidence="3" id="KW-1185">Reference proteome</keyword>
<dbReference type="InterPro" id="IPR058913">
    <property type="entry name" value="Integrase_dom_put"/>
</dbReference>
<reference evidence="2" key="2">
    <citation type="submission" date="2020-11" db="EMBL/GenBank/DDBJ databases">
        <authorList>
            <consortium name="DOE Joint Genome Institute"/>
            <person name="Kuo A."/>
            <person name="Miyauchi S."/>
            <person name="Kiss E."/>
            <person name="Drula E."/>
            <person name="Kohler A."/>
            <person name="Sanchez-Garcia M."/>
            <person name="Andreopoulos B."/>
            <person name="Barry K.W."/>
            <person name="Bonito G."/>
            <person name="Buee M."/>
            <person name="Carver A."/>
            <person name="Chen C."/>
            <person name="Cichocki N."/>
            <person name="Clum A."/>
            <person name="Culley D."/>
            <person name="Crous P.W."/>
            <person name="Fauchery L."/>
            <person name="Girlanda M."/>
            <person name="Hayes R."/>
            <person name="Keri Z."/>
            <person name="Labutti K."/>
            <person name="Lipzen A."/>
            <person name="Lombard V."/>
            <person name="Magnuson J."/>
            <person name="Maillard F."/>
            <person name="Morin E."/>
            <person name="Murat C."/>
            <person name="Nolan M."/>
            <person name="Ohm R."/>
            <person name="Pangilinan J."/>
            <person name="Pereira M."/>
            <person name="Perotto S."/>
            <person name="Peter M."/>
            <person name="Riley R."/>
            <person name="Sitrit Y."/>
            <person name="Stielow B."/>
            <person name="Szollosi G."/>
            <person name="Zifcakova L."/>
            <person name="Stursova M."/>
            <person name="Spatafora J.W."/>
            <person name="Tedersoo L."/>
            <person name="Vaario L.-M."/>
            <person name="Yamada A."/>
            <person name="Yan M."/>
            <person name="Wang P."/>
            <person name="Xu J."/>
            <person name="Bruns T."/>
            <person name="Baldrian P."/>
            <person name="Vilgalys R."/>
            <person name="Henrissat B."/>
            <person name="Grigoriev I.V."/>
            <person name="Hibbett D."/>
            <person name="Nagy L.G."/>
            <person name="Martin F.M."/>
        </authorList>
    </citation>
    <scope>NUCLEOTIDE SEQUENCE</scope>
    <source>
        <strain evidence="2">UH-Tt-Lm1</strain>
    </source>
</reference>
<organism evidence="2 3">
    <name type="scientific">Thelephora terrestris</name>
    <dbReference type="NCBI Taxonomy" id="56493"/>
    <lineage>
        <taxon>Eukaryota</taxon>
        <taxon>Fungi</taxon>
        <taxon>Dikarya</taxon>
        <taxon>Basidiomycota</taxon>
        <taxon>Agaricomycotina</taxon>
        <taxon>Agaricomycetes</taxon>
        <taxon>Thelephorales</taxon>
        <taxon>Thelephoraceae</taxon>
        <taxon>Thelephora</taxon>
    </lineage>
</organism>
<gene>
    <name evidence="2" type="ORF">BJ322DRAFT_1000862</name>
</gene>
<evidence type="ECO:0000259" key="1">
    <source>
        <dbReference type="Pfam" id="PF24764"/>
    </source>
</evidence>
<dbReference type="Pfam" id="PF24764">
    <property type="entry name" value="rva_4"/>
    <property type="match status" value="1"/>
</dbReference>
<proteinExistence type="predicted"/>
<protein>
    <recommendedName>
        <fullName evidence="1">Integrase core domain-containing protein</fullName>
    </recommendedName>
</protein>
<dbReference type="OrthoDB" id="3353107at2759"/>